<evidence type="ECO:0000256" key="5">
    <source>
        <dbReference type="ARBA" id="ARBA00023172"/>
    </source>
</evidence>
<dbReference type="InterPro" id="IPR001207">
    <property type="entry name" value="Transposase_mutator"/>
</dbReference>
<evidence type="ECO:0000256" key="1">
    <source>
        <dbReference type="ARBA" id="ARBA00002190"/>
    </source>
</evidence>
<evidence type="ECO:0000256" key="2">
    <source>
        <dbReference type="ARBA" id="ARBA00010961"/>
    </source>
</evidence>
<comment type="function">
    <text evidence="1 6">Required for the transposition of the insertion element.</text>
</comment>
<evidence type="ECO:0000256" key="3">
    <source>
        <dbReference type="ARBA" id="ARBA00022578"/>
    </source>
</evidence>
<proteinExistence type="inferred from homology"/>
<dbReference type="PANTHER" id="PTHR33217">
    <property type="entry name" value="TRANSPOSASE FOR INSERTION SEQUENCE ELEMENT IS1081"/>
    <property type="match status" value="1"/>
</dbReference>
<evidence type="ECO:0000256" key="6">
    <source>
        <dbReference type="RuleBase" id="RU365089"/>
    </source>
</evidence>
<sequence length="411" mass="47726">MCYSSKASWYNLGRNSLALTIKEQNFSNPNEVLAAMKEMFRDVLQEALEAEMDEQLGYDRYDMSDKETPNRRNGYSKKTIKSELGPVDLNIPRDRHGDYDPKIIPKYQRNVTGIEEKVMALYAAGMTTRDISEQIKNLYDVDISADMVSNITNRILPLVSEWQNRPLEKRYSFVFMDAIHYKVREDKQVVVKAAYVVLGVNMDGVKEVLGIWIGANESSKFWLSVLNDLKNRGVQEVLIFCVDGLSGFKEAIGAVYPFAQIQRCIIHQLRASMRYIPYKDKKAFVADLKAVYTSVNEEMALENLLHAKEKWCNKYPNAIKSWEDNWDNISTFLMFPDYIRRIMYTTNAIESLNSQFRKVTKTKLIFPTDESLMKMLYLATERVSKKWTRGYGDWDRVLSQLNILFKKEDVV</sequence>
<dbReference type="PROSITE" id="PS01007">
    <property type="entry name" value="TRANSPOSASE_MUTATOR"/>
    <property type="match status" value="1"/>
</dbReference>
<comment type="similarity">
    <text evidence="2 6">Belongs to the transposase mutator family.</text>
</comment>
<evidence type="ECO:0000256" key="4">
    <source>
        <dbReference type="ARBA" id="ARBA00023125"/>
    </source>
</evidence>
<keyword evidence="6" id="KW-0814">Transposable element</keyword>
<dbReference type="PANTHER" id="PTHR33217:SF8">
    <property type="entry name" value="MUTATOR FAMILY TRANSPOSASE"/>
    <property type="match status" value="1"/>
</dbReference>
<name>A0ABM6EZY1_9CLOT</name>
<keyword evidence="4 6" id="KW-0238">DNA-binding</keyword>
<evidence type="ECO:0000313" key="8">
    <source>
        <dbReference type="Proteomes" id="UP000177894"/>
    </source>
</evidence>
<evidence type="ECO:0000313" key="7">
    <source>
        <dbReference type="EMBL" id="AOY78457.1"/>
    </source>
</evidence>
<organism evidence="7 8">
    <name type="scientific">Clostridium formicaceticum</name>
    <dbReference type="NCBI Taxonomy" id="1497"/>
    <lineage>
        <taxon>Bacteria</taxon>
        <taxon>Bacillati</taxon>
        <taxon>Bacillota</taxon>
        <taxon>Clostridia</taxon>
        <taxon>Eubacteriales</taxon>
        <taxon>Clostridiaceae</taxon>
        <taxon>Clostridium</taxon>
    </lineage>
</organism>
<keyword evidence="5 6" id="KW-0233">DNA recombination</keyword>
<dbReference type="NCBIfam" id="NF033543">
    <property type="entry name" value="transpos_IS256"/>
    <property type="match status" value="1"/>
</dbReference>
<protein>
    <recommendedName>
        <fullName evidence="6">Mutator family transposase</fullName>
    </recommendedName>
</protein>
<dbReference type="Pfam" id="PF00872">
    <property type="entry name" value="Transposase_mut"/>
    <property type="match status" value="1"/>
</dbReference>
<keyword evidence="8" id="KW-1185">Reference proteome</keyword>
<accession>A0ABM6EZY1</accession>
<reference evidence="7 8" key="1">
    <citation type="submission" date="2016-10" db="EMBL/GenBank/DDBJ databases">
        <title>Complete Genome Sequence of Acetogen Clostridium formicoaceticum ATCC 27076.</title>
        <authorList>
            <person name="Bao T."/>
            <person name="Cheng C."/>
            <person name="Zhao J."/>
            <person name="Yang S.-T."/>
            <person name="Wang J."/>
            <person name="Wang M."/>
        </authorList>
    </citation>
    <scope>NUCLEOTIDE SEQUENCE [LARGE SCALE GENOMIC DNA]</scope>
    <source>
        <strain evidence="7 8">ATCC 27076</strain>
    </source>
</reference>
<keyword evidence="3 6" id="KW-0815">Transposition</keyword>
<dbReference type="Proteomes" id="UP000177894">
    <property type="component" value="Chromosome"/>
</dbReference>
<gene>
    <name evidence="7" type="ORF">BJL90_18735</name>
</gene>
<dbReference type="EMBL" id="CP017603">
    <property type="protein sequence ID" value="AOY78457.1"/>
    <property type="molecule type" value="Genomic_DNA"/>
</dbReference>